<keyword evidence="2" id="KW-0614">Plasmid</keyword>
<dbReference type="eggNOG" id="ENOG5034400">
    <property type="taxonomic scope" value="Bacteria"/>
</dbReference>
<protein>
    <submittedName>
        <fullName evidence="2">YgiT-type zinc finger domain protein</fullName>
    </submittedName>
</protein>
<feature type="region of interest" description="Disordered" evidence="1">
    <location>
        <begin position="1"/>
        <end position="22"/>
    </location>
</feature>
<dbReference type="NCBIfam" id="TIGR03831">
    <property type="entry name" value="YgiT_finger"/>
    <property type="match status" value="1"/>
</dbReference>
<keyword evidence="3" id="KW-1185">Reference proteome</keyword>
<reference evidence="3" key="1">
    <citation type="submission" date="2012-01" db="EMBL/GenBank/DDBJ databases">
        <title>Complete sequence of plasmid of Thermobacillus composti KWC4.</title>
        <authorList>
            <person name="Lucas S."/>
            <person name="Han J."/>
            <person name="Lapidus A."/>
            <person name="Cheng J.-F."/>
            <person name="Goodwin L."/>
            <person name="Pitluck S."/>
            <person name="Peters L."/>
            <person name="Ovchinnikova G."/>
            <person name="Teshima H."/>
            <person name="Detter J.C."/>
            <person name="Han C."/>
            <person name="Tapia R."/>
            <person name="Land M."/>
            <person name="Hauser L."/>
            <person name="Kyrpides N."/>
            <person name="Ivanova N."/>
            <person name="Pagani I."/>
            <person name="Anderson I."/>
            <person name="Woyke T."/>
        </authorList>
    </citation>
    <scope>NUCLEOTIDE SEQUENCE [LARGE SCALE GENOMIC DNA]</scope>
    <source>
        <strain evidence="3">DSM 18247 / JCM 13945 / KWC4</strain>
        <plasmid evidence="3">Plasmid pTHECO01</plasmid>
    </source>
</reference>
<accession>L0EKE9</accession>
<dbReference type="KEGG" id="tco:Theco_3998"/>
<organism evidence="2 3">
    <name type="scientific">Thermobacillus composti (strain DSM 18247 / JCM 13945 / KWC4)</name>
    <dbReference type="NCBI Taxonomy" id="717605"/>
    <lineage>
        <taxon>Bacteria</taxon>
        <taxon>Bacillati</taxon>
        <taxon>Bacillota</taxon>
        <taxon>Bacilli</taxon>
        <taxon>Bacillales</taxon>
        <taxon>Paenibacillaceae</taxon>
        <taxon>Thermobacillus</taxon>
    </lineage>
</organism>
<name>L0EKE9_THECK</name>
<dbReference type="InterPro" id="IPR022453">
    <property type="entry name" value="Znf_MqsA-type"/>
</dbReference>
<evidence type="ECO:0000313" key="2">
    <source>
        <dbReference type="EMBL" id="AGA60002.1"/>
    </source>
</evidence>
<geneLocation type="plasmid" evidence="2 3">
    <name>pTHECO01</name>
</geneLocation>
<sequence>MSRCDRCGGEMKNMKTSNERPFEGGTLVVTDVPAQKCECDELILVGDGALIAGYANHLRNANVIGRVQVSLDDLKRKFTVQDFLPKNACNT</sequence>
<evidence type="ECO:0000313" key="3">
    <source>
        <dbReference type="Proteomes" id="UP000010795"/>
    </source>
</evidence>
<dbReference type="AlphaFoldDB" id="L0EKE9"/>
<evidence type="ECO:0000256" key="1">
    <source>
        <dbReference type="SAM" id="MobiDB-lite"/>
    </source>
</evidence>
<dbReference type="HOGENOM" id="CLU_2426000_0_0_9"/>
<dbReference type="EMBL" id="CP003256">
    <property type="protein sequence ID" value="AGA60002.1"/>
    <property type="molecule type" value="Genomic_DNA"/>
</dbReference>
<dbReference type="Proteomes" id="UP000010795">
    <property type="component" value="Plasmid pTHECO01"/>
</dbReference>
<gene>
    <name evidence="2" type="ordered locus">Theco_3998</name>
</gene>
<dbReference type="RefSeq" id="WP_015256716.1">
    <property type="nucleotide sequence ID" value="NC_019898.1"/>
</dbReference>
<proteinExistence type="predicted"/>